<accession>A0AAP6AZI1</accession>
<proteinExistence type="predicted"/>
<dbReference type="RefSeq" id="WP_244448363.1">
    <property type="nucleotide sequence ID" value="NZ_CP054363.1"/>
</dbReference>
<dbReference type="AlphaFoldDB" id="A0AAP6AZI1"/>
<reference evidence="1" key="1">
    <citation type="submission" date="2023-10" db="EMBL/GenBank/DDBJ databases">
        <title>Draft Genome Sequence of a Shiga toxin-producing Escherichia coli strain from deer meat showing an IS-element integration in the B-subunit of the Shiga toxin Stx2b gene.</title>
        <authorList>
            <person name="Projahn M."/>
            <person name="Borowiak M."/>
        </authorList>
    </citation>
    <scope>NUCLEOTIDE SEQUENCE</scope>
    <source>
        <strain evidence="1">BfR-EC-18960</strain>
    </source>
</reference>
<evidence type="ECO:0000313" key="2">
    <source>
        <dbReference type="Proteomes" id="UP001271591"/>
    </source>
</evidence>
<comment type="caution">
    <text evidence="1">The sequence shown here is derived from an EMBL/GenBank/DDBJ whole genome shotgun (WGS) entry which is preliminary data.</text>
</comment>
<dbReference type="Proteomes" id="UP001271591">
    <property type="component" value="Unassembled WGS sequence"/>
</dbReference>
<organism evidence="1 2">
    <name type="scientific">Escherichia coli</name>
    <dbReference type="NCBI Taxonomy" id="562"/>
    <lineage>
        <taxon>Bacteria</taxon>
        <taxon>Pseudomonadati</taxon>
        <taxon>Pseudomonadota</taxon>
        <taxon>Gammaproteobacteria</taxon>
        <taxon>Enterobacterales</taxon>
        <taxon>Enterobacteriaceae</taxon>
        <taxon>Escherichia</taxon>
    </lineage>
</organism>
<sequence>MKKYEYMSCFVRDVAAFRSNFESEELLKPLFNHDKGDTVEFVISVPEKRVEDYGDIVRKEFVDIIQSHVMTINNKLWKKYVKQAMTGATLYIGFDINTGEMVDPEDERDTILKSSRQEFVRTTTFDSFQPYYYVERLYSGAKEIGNINGFNVWFNKRGFYFYWNEETEFLIESWLTFPAYPYGWFK</sequence>
<gene>
    <name evidence="1" type="ORF">R8G00_19060</name>
</gene>
<protein>
    <submittedName>
        <fullName evidence="1">Uncharacterized protein</fullName>
    </submittedName>
</protein>
<name>A0AAP6AZI1_ECOLX</name>
<evidence type="ECO:0000313" key="1">
    <source>
        <dbReference type="EMBL" id="MDW9351630.1"/>
    </source>
</evidence>
<dbReference type="EMBL" id="JAWPMK010000001">
    <property type="protein sequence ID" value="MDW9351630.1"/>
    <property type="molecule type" value="Genomic_DNA"/>
</dbReference>